<proteinExistence type="predicted"/>
<geneLocation type="plasmid" evidence="1">
    <name>pBin4p1</name>
</geneLocation>
<dbReference type="Proteomes" id="UP000033558">
    <property type="component" value="Plasmid pBin4p1"/>
</dbReference>
<protein>
    <submittedName>
        <fullName evidence="1">Uncharacterized protein</fullName>
    </submittedName>
</protein>
<evidence type="ECO:0000313" key="2">
    <source>
        <dbReference type="Proteomes" id="UP000033558"/>
    </source>
</evidence>
<name>A0A0F4LPP0_9LACO</name>
<evidence type="ECO:0000313" key="1">
    <source>
        <dbReference type="EMBL" id="KJY59521.1"/>
    </source>
</evidence>
<keyword evidence="1" id="KW-0614">Plasmid</keyword>
<dbReference type="HOGENOM" id="CLU_2219788_0_0_9"/>
<sequence>MEKGKNEDGETLRHVVYQISQKYNNFSDIQESDPLIIKARKLWQEDRRNESQLEIVKHNLNWVVNWANLGYNRRQIAKAINVNHFAVDTVMKQFSKMHVSSHLNNH</sequence>
<comment type="caution">
    <text evidence="1">The sequence shown here is derived from an EMBL/GenBank/DDBJ whole genome shotgun (WGS) entry which is preliminary data.</text>
</comment>
<accession>A0A0F4LPP0</accession>
<keyword evidence="2" id="KW-1185">Reference proteome</keyword>
<organism evidence="1 2">
    <name type="scientific">Bombilactobacillus mellifer</name>
    <dbReference type="NCBI Taxonomy" id="1218492"/>
    <lineage>
        <taxon>Bacteria</taxon>
        <taxon>Bacillati</taxon>
        <taxon>Bacillota</taxon>
        <taxon>Bacilli</taxon>
        <taxon>Lactobacillales</taxon>
        <taxon>Lactobacillaceae</taxon>
        <taxon>Bombilactobacillus</taxon>
    </lineage>
</organism>
<dbReference type="RefSeq" id="WP_046318142.1">
    <property type="nucleotide sequence ID" value="NZ_JBHSZT010000002.1"/>
</dbReference>
<dbReference type="EMBL" id="JXJQ01000022">
    <property type="protein sequence ID" value="KJY59521.1"/>
    <property type="molecule type" value="Genomic_DNA"/>
</dbReference>
<dbReference type="PATRIC" id="fig|1218492.5.peg.94"/>
<reference evidence="1 2" key="1">
    <citation type="submission" date="2015-01" db="EMBL/GenBank/DDBJ databases">
        <title>Comparative genomics of the lactic acid bacteria isolated from the honey bee gut.</title>
        <authorList>
            <person name="Ellegaard K.M."/>
            <person name="Tamarit D."/>
            <person name="Javelind E."/>
            <person name="Olofsson T."/>
            <person name="Andersson S.G."/>
            <person name="Vasquez A."/>
        </authorList>
    </citation>
    <scope>NUCLEOTIDE SEQUENCE [LARGE SCALE GENOMIC DNA]</scope>
    <source>
        <strain evidence="1 2">Bin4</strain>
        <plasmid evidence="1">pBin4p1</plasmid>
    </source>
</reference>
<gene>
    <name evidence="1" type="ORF">JG30_12980</name>
</gene>
<dbReference type="AlphaFoldDB" id="A0A0F4LPP0"/>